<reference evidence="5" key="1">
    <citation type="submission" date="2019-06" db="EMBL/GenBank/DDBJ databases">
        <authorList>
            <consortium name="Wellcome Sanger Institute Data Sharing"/>
        </authorList>
    </citation>
    <scope>NUCLEOTIDE SEQUENCE [LARGE SCALE GENOMIC DNA]</scope>
</reference>
<dbReference type="OrthoDB" id="9946382at2759"/>
<keyword evidence="2" id="KW-0472">Membrane</keyword>
<accession>A0A667ZGY9</accession>
<name>A0A667ZGY9_9TELE</name>
<dbReference type="GO" id="GO:0005886">
    <property type="term" value="C:plasma membrane"/>
    <property type="evidence" value="ECO:0007669"/>
    <property type="project" value="TreeGrafter"/>
</dbReference>
<dbReference type="InterPro" id="IPR013783">
    <property type="entry name" value="Ig-like_fold"/>
</dbReference>
<keyword evidence="2" id="KW-1133">Transmembrane helix</keyword>
<dbReference type="InterPro" id="IPR050650">
    <property type="entry name" value="Type-II_Cytokine-TF_Rcpt"/>
</dbReference>
<feature type="domain" description="Fibronectin type-III" evidence="4">
    <location>
        <begin position="10"/>
        <end position="103"/>
    </location>
</feature>
<feature type="compositionally biased region" description="Acidic residues" evidence="1">
    <location>
        <begin position="342"/>
        <end position="352"/>
    </location>
</feature>
<dbReference type="CTD" id="3459"/>
<dbReference type="AlphaFoldDB" id="A0A667ZGY9"/>
<dbReference type="InParanoid" id="A0A667ZGY9"/>
<dbReference type="PANTHER" id="PTHR20859:SF87">
    <property type="entry name" value="CYTOKINE RECEPTOR FAMILY MEMBER B13-RELATED"/>
    <property type="match status" value="1"/>
</dbReference>
<dbReference type="GeneTree" id="ENSGT00530000067736"/>
<dbReference type="Ensembl" id="ENSMMDT00005038722.1">
    <property type="protein sequence ID" value="ENSMMDP00005037923.1"/>
    <property type="gene ID" value="ENSMMDG00005017674.1"/>
</dbReference>
<evidence type="ECO:0000313" key="5">
    <source>
        <dbReference type="Ensembl" id="ENSMMDP00005037923.1"/>
    </source>
</evidence>
<proteinExistence type="predicted"/>
<feature type="chain" id="PRO_5025486899" evidence="3">
    <location>
        <begin position="22"/>
        <end position="377"/>
    </location>
</feature>
<dbReference type="RefSeq" id="XP_029920524.1">
    <property type="nucleotide sequence ID" value="XM_030064664.1"/>
</dbReference>
<feature type="region of interest" description="Disordered" evidence="1">
    <location>
        <begin position="308"/>
        <end position="377"/>
    </location>
</feature>
<dbReference type="GO" id="GO:0004896">
    <property type="term" value="F:cytokine receptor activity"/>
    <property type="evidence" value="ECO:0007669"/>
    <property type="project" value="TreeGrafter"/>
</dbReference>
<dbReference type="Pfam" id="PF01108">
    <property type="entry name" value="Tissue_fac"/>
    <property type="match status" value="1"/>
</dbReference>
<protein>
    <submittedName>
        <fullName evidence="5">Interferon gamma receptor 1-like</fullName>
    </submittedName>
</protein>
<dbReference type="PANTHER" id="PTHR20859">
    <property type="entry name" value="INTERFERON/INTERLEUKIN RECEPTOR"/>
    <property type="match status" value="1"/>
</dbReference>
<feature type="transmembrane region" description="Helical" evidence="2">
    <location>
        <begin position="232"/>
        <end position="254"/>
    </location>
</feature>
<dbReference type="InterPro" id="IPR036116">
    <property type="entry name" value="FN3_sf"/>
</dbReference>
<evidence type="ECO:0000259" key="4">
    <source>
        <dbReference type="Pfam" id="PF01108"/>
    </source>
</evidence>
<evidence type="ECO:0000313" key="6">
    <source>
        <dbReference type="Proteomes" id="UP000472263"/>
    </source>
</evidence>
<organism evidence="5 6">
    <name type="scientific">Myripristis murdjan</name>
    <name type="common">pinecone soldierfish</name>
    <dbReference type="NCBI Taxonomy" id="586833"/>
    <lineage>
        <taxon>Eukaryota</taxon>
        <taxon>Metazoa</taxon>
        <taxon>Chordata</taxon>
        <taxon>Craniata</taxon>
        <taxon>Vertebrata</taxon>
        <taxon>Euteleostomi</taxon>
        <taxon>Actinopterygii</taxon>
        <taxon>Neopterygii</taxon>
        <taxon>Teleostei</taxon>
        <taxon>Neoteleostei</taxon>
        <taxon>Acanthomorphata</taxon>
        <taxon>Holocentriformes</taxon>
        <taxon>Holocentridae</taxon>
        <taxon>Myripristis</taxon>
    </lineage>
</organism>
<evidence type="ECO:0000256" key="3">
    <source>
        <dbReference type="SAM" id="SignalP"/>
    </source>
</evidence>
<dbReference type="SUPFAM" id="SSF49265">
    <property type="entry name" value="Fibronectin type III"/>
    <property type="match status" value="1"/>
</dbReference>
<dbReference type="InterPro" id="IPR003961">
    <property type="entry name" value="FN3_dom"/>
</dbReference>
<gene>
    <name evidence="5" type="primary">LOC115368531</name>
</gene>
<dbReference type="FunCoup" id="A0A667ZGY9">
    <property type="interactions" value="9"/>
</dbReference>
<reference evidence="5" key="3">
    <citation type="submission" date="2025-09" db="UniProtKB">
        <authorList>
            <consortium name="Ensembl"/>
        </authorList>
    </citation>
    <scope>IDENTIFICATION</scope>
</reference>
<reference evidence="5" key="2">
    <citation type="submission" date="2025-08" db="UniProtKB">
        <authorList>
            <consortium name="Ensembl"/>
        </authorList>
    </citation>
    <scope>IDENTIFICATION</scope>
</reference>
<keyword evidence="2" id="KW-0812">Transmembrane</keyword>
<keyword evidence="3" id="KW-0732">Signal</keyword>
<evidence type="ECO:0000256" key="2">
    <source>
        <dbReference type="SAM" id="Phobius"/>
    </source>
</evidence>
<evidence type="ECO:0000256" key="1">
    <source>
        <dbReference type="SAM" id="MobiDB-lite"/>
    </source>
</evidence>
<feature type="signal peptide" evidence="3">
    <location>
        <begin position="1"/>
        <end position="21"/>
    </location>
</feature>
<dbReference type="Gene3D" id="2.60.40.10">
    <property type="entry name" value="Immunoglobulins"/>
    <property type="match status" value="1"/>
</dbReference>
<dbReference type="GeneID" id="115368531"/>
<sequence length="377" mass="41424">MLLSLGPLPLLLPLLLSGGSAAVPRPENVSVSCQNFHTVVYWNYSRQHPQTTFRLTIGNTNEQVERETKELQYDLTDFIWQSSQNFKANNYVQIRAVQGGQESPAVDSPIFSFNSLMTAAVTCKLDFPPVDLSVKGSQGEATVSFQNPRLFYRELRGLPQLQPLFGFTLSSDSDYQWSCEDEEICRYDFAFDESQENCCVQLSGEMFDNSRSNTFLFTTTQQICASSSDSHLVALVISLLVFVTVVVVLTLVICKVRAWVMSPPPTPKCLDSLLTNPEEEGTQSLHPSESGAGAAAEPVVAKITVVSEKADEDSCETDSSCVGSDVSPPTPAGSMYLYGGLSDEDEEEEEEERAGYDRPHLPVDMGGGDMVQGYDAR</sequence>
<keyword evidence="6" id="KW-1185">Reference proteome</keyword>
<feature type="region of interest" description="Disordered" evidence="1">
    <location>
        <begin position="271"/>
        <end position="296"/>
    </location>
</feature>
<dbReference type="Proteomes" id="UP000472263">
    <property type="component" value="Chromosome 1"/>
</dbReference>